<reference evidence="2 3" key="1">
    <citation type="submission" date="2017-07" db="EMBL/GenBank/DDBJ databases">
        <title>Amycolatopsis alba DSM 44262 Genome sequencing and assembly.</title>
        <authorList>
            <person name="Kaur N."/>
            <person name="Mayilraj S."/>
        </authorList>
    </citation>
    <scope>NUCLEOTIDE SEQUENCE [LARGE SCALE GENOMIC DNA]</scope>
    <source>
        <strain evidence="2 3">DSM 44262</strain>
    </source>
</reference>
<keyword evidence="3" id="KW-1185">Reference proteome</keyword>
<evidence type="ECO:0000313" key="3">
    <source>
        <dbReference type="Proteomes" id="UP000215563"/>
    </source>
</evidence>
<dbReference type="RefSeq" id="WP_020630600.1">
    <property type="nucleotide sequence ID" value="NZ_KB913032.1"/>
</dbReference>
<accession>A0A229RYC9</accession>
<comment type="caution">
    <text evidence="2">The sequence shown here is derived from an EMBL/GenBank/DDBJ whole genome shotgun (WGS) entry which is preliminary data.</text>
</comment>
<dbReference type="OrthoDB" id="3628013at2"/>
<proteinExistence type="predicted"/>
<dbReference type="AlphaFoldDB" id="A0A229RYC9"/>
<feature type="region of interest" description="Disordered" evidence="1">
    <location>
        <begin position="1"/>
        <end position="28"/>
    </location>
</feature>
<feature type="compositionally biased region" description="Basic and acidic residues" evidence="1">
    <location>
        <begin position="1"/>
        <end position="17"/>
    </location>
</feature>
<sequence>MRGRNPTDPEGGERVLDHGQNSPGPHRITLPPTVVASHFQACADDLAVSLTASGTAATVPELLKVVRHLVAGQQALAIALEGMAGRVEVGGEGALSTAPMVDVEVVAEVLRAAATAVGCSADALAESRPSFECVSESVAPDTRL</sequence>
<gene>
    <name evidence="2" type="ORF">CFP75_12830</name>
</gene>
<dbReference type="Proteomes" id="UP000215563">
    <property type="component" value="Unassembled WGS sequence"/>
</dbReference>
<evidence type="ECO:0000313" key="2">
    <source>
        <dbReference type="EMBL" id="OXM51656.1"/>
    </source>
</evidence>
<name>A0A229RYC9_AMYAL</name>
<organism evidence="2 3">
    <name type="scientific">Amycolatopsis alba DSM 44262</name>
    <dbReference type="NCBI Taxonomy" id="1125972"/>
    <lineage>
        <taxon>Bacteria</taxon>
        <taxon>Bacillati</taxon>
        <taxon>Actinomycetota</taxon>
        <taxon>Actinomycetes</taxon>
        <taxon>Pseudonocardiales</taxon>
        <taxon>Pseudonocardiaceae</taxon>
        <taxon>Amycolatopsis</taxon>
    </lineage>
</organism>
<evidence type="ECO:0000256" key="1">
    <source>
        <dbReference type="SAM" id="MobiDB-lite"/>
    </source>
</evidence>
<dbReference type="EMBL" id="NMQU01000032">
    <property type="protein sequence ID" value="OXM51656.1"/>
    <property type="molecule type" value="Genomic_DNA"/>
</dbReference>
<protein>
    <submittedName>
        <fullName evidence="2">Uncharacterized protein</fullName>
    </submittedName>
</protein>